<dbReference type="UniPathway" id="UPA00031">
    <property type="reaction ID" value="UER00010"/>
</dbReference>
<dbReference type="Pfam" id="PF00117">
    <property type="entry name" value="GATase"/>
    <property type="match status" value="1"/>
</dbReference>
<comment type="subunit">
    <text evidence="2 10">Heterodimer of HisH and HisF.</text>
</comment>
<comment type="function">
    <text evidence="10">IGPS catalyzes the conversion of PRFAR and glutamine to IGP, AICAR and glutamate. The HisH subunit catalyzes the hydrolysis of glutamine to glutamate and ammonia as part of the synthesis of IGP and AICAR. The resulting ammonia molecule is channeled to the active site of HisF.</text>
</comment>
<evidence type="ECO:0000256" key="8">
    <source>
        <dbReference type="ARBA" id="ARBA00047838"/>
    </source>
</evidence>
<keyword evidence="4 10" id="KW-0378">Hydrolase</keyword>
<keyword evidence="5 10" id="KW-0315">Glutamine amidotransferase</keyword>
<dbReference type="HAMAP" id="MF_00278">
    <property type="entry name" value="HisH"/>
    <property type="match status" value="1"/>
</dbReference>
<feature type="active site" evidence="10 11">
    <location>
        <position position="183"/>
    </location>
</feature>
<evidence type="ECO:0000256" key="10">
    <source>
        <dbReference type="HAMAP-Rule" id="MF_00278"/>
    </source>
</evidence>
<comment type="pathway">
    <text evidence="1 10">Amino-acid biosynthesis; L-histidine biosynthesis; L-histidine from 5-phospho-alpha-D-ribose 1-diphosphate: step 5/9.</text>
</comment>
<dbReference type="SUPFAM" id="SSF52317">
    <property type="entry name" value="Class I glutamine amidotransferase-like"/>
    <property type="match status" value="1"/>
</dbReference>
<dbReference type="Gene3D" id="3.40.50.880">
    <property type="match status" value="1"/>
</dbReference>
<dbReference type="CDD" id="cd01748">
    <property type="entry name" value="GATase1_IGP_Synthase"/>
    <property type="match status" value="1"/>
</dbReference>
<dbReference type="PANTHER" id="PTHR42701">
    <property type="entry name" value="IMIDAZOLE GLYCEROL PHOSPHATE SYNTHASE SUBUNIT HISH"/>
    <property type="match status" value="1"/>
</dbReference>
<reference evidence="13" key="1">
    <citation type="submission" date="2020-06" db="EMBL/GenBank/DDBJ databases">
        <title>Novel chitinolytic bacterium.</title>
        <authorList>
            <person name="Ungkulpasvich U."/>
            <person name="Kosugi A."/>
            <person name="Uke A."/>
        </authorList>
    </citation>
    <scope>NUCLEOTIDE SEQUENCE</scope>
    <source>
        <strain evidence="13">UUS1-1</strain>
    </source>
</reference>
<dbReference type="GO" id="GO:0000107">
    <property type="term" value="F:imidazoleglycerol-phosphate synthase activity"/>
    <property type="evidence" value="ECO:0007669"/>
    <property type="project" value="UniProtKB-UniRule"/>
</dbReference>
<dbReference type="AlphaFoldDB" id="A0A8J6HY37"/>
<evidence type="ECO:0000256" key="1">
    <source>
        <dbReference type="ARBA" id="ARBA00005091"/>
    </source>
</evidence>
<comment type="catalytic activity">
    <reaction evidence="8 10">
        <text>5-[(5-phospho-1-deoxy-D-ribulos-1-ylimino)methylamino]-1-(5-phospho-beta-D-ribosyl)imidazole-4-carboxamide + L-glutamine = D-erythro-1-(imidazol-4-yl)glycerol 3-phosphate + 5-amino-1-(5-phospho-beta-D-ribosyl)imidazole-4-carboxamide + L-glutamate + H(+)</text>
        <dbReference type="Rhea" id="RHEA:24793"/>
        <dbReference type="ChEBI" id="CHEBI:15378"/>
        <dbReference type="ChEBI" id="CHEBI:29985"/>
        <dbReference type="ChEBI" id="CHEBI:58278"/>
        <dbReference type="ChEBI" id="CHEBI:58359"/>
        <dbReference type="ChEBI" id="CHEBI:58475"/>
        <dbReference type="ChEBI" id="CHEBI:58525"/>
        <dbReference type="EC" id="4.3.2.10"/>
    </reaction>
</comment>
<feature type="active site" evidence="10 11">
    <location>
        <position position="181"/>
    </location>
</feature>
<evidence type="ECO:0000256" key="3">
    <source>
        <dbReference type="ARBA" id="ARBA00022605"/>
    </source>
</evidence>
<keyword evidence="3 10" id="KW-0028">Amino-acid biosynthesis</keyword>
<comment type="caution">
    <text evidence="13">The sequence shown here is derived from an EMBL/GenBank/DDBJ whole genome shotgun (WGS) entry which is preliminary data.</text>
</comment>
<dbReference type="InterPro" id="IPR029062">
    <property type="entry name" value="Class_I_gatase-like"/>
</dbReference>
<dbReference type="GO" id="GO:0000105">
    <property type="term" value="P:L-histidine biosynthetic process"/>
    <property type="evidence" value="ECO:0007669"/>
    <property type="project" value="UniProtKB-UniRule"/>
</dbReference>
<dbReference type="EC" id="4.3.2.10" evidence="10"/>
<keyword evidence="7 10" id="KW-0456">Lyase</keyword>
<sequence>MIGVIDYKAGNAPSVLNALRALKIEAELISTPEALRPVTGIILPGVGSARATMDSLRELRLIPTLEEKVLGEKTPFLGICIGMQILMEYSAEGDTPCLGWLKGRVERFDGAVRIPQMGWNEVTFRRRDPILAGLPEKEFFYFVNSYYVRPEAEEVVLATTHYGREFCSMLAWGSLYATQFHAEKSGVAGLKLLKNFALLAGGEPDADETPHCLF</sequence>
<dbReference type="NCBIfam" id="TIGR01855">
    <property type="entry name" value="IMP_synth_hisH"/>
    <property type="match status" value="1"/>
</dbReference>
<dbReference type="InterPro" id="IPR017926">
    <property type="entry name" value="GATASE"/>
</dbReference>
<proteinExistence type="inferred from homology"/>
<organism evidence="13 14">
    <name type="scientific">Capillibacterium thermochitinicola</name>
    <dbReference type="NCBI Taxonomy" id="2699427"/>
    <lineage>
        <taxon>Bacteria</taxon>
        <taxon>Bacillati</taxon>
        <taxon>Bacillota</taxon>
        <taxon>Capillibacterium</taxon>
    </lineage>
</organism>
<evidence type="ECO:0000313" key="14">
    <source>
        <dbReference type="Proteomes" id="UP000657177"/>
    </source>
</evidence>
<keyword evidence="14" id="KW-1185">Reference proteome</keyword>
<feature type="active site" description="Nucleophile" evidence="10 11">
    <location>
        <position position="80"/>
    </location>
</feature>
<evidence type="ECO:0000256" key="5">
    <source>
        <dbReference type="ARBA" id="ARBA00022962"/>
    </source>
</evidence>
<gene>
    <name evidence="10 13" type="primary">hisH</name>
    <name evidence="13" type="ORF">G5B42_00975</name>
</gene>
<protein>
    <recommendedName>
        <fullName evidence="10">Imidazole glycerol phosphate synthase subunit HisH</fullName>
        <ecNumber evidence="10">4.3.2.10</ecNumber>
    </recommendedName>
    <alternativeName>
        <fullName evidence="10">IGP synthase glutaminase subunit</fullName>
        <ecNumber evidence="10">3.5.1.2</ecNumber>
    </alternativeName>
    <alternativeName>
        <fullName evidence="10">IGP synthase subunit HisH</fullName>
    </alternativeName>
    <alternativeName>
        <fullName evidence="10">ImGP synthase subunit HisH</fullName>
        <shortName evidence="10">IGPS subunit HisH</shortName>
    </alternativeName>
</protein>
<dbReference type="GO" id="GO:0016829">
    <property type="term" value="F:lyase activity"/>
    <property type="evidence" value="ECO:0007669"/>
    <property type="project" value="UniProtKB-KW"/>
</dbReference>
<evidence type="ECO:0000259" key="12">
    <source>
        <dbReference type="Pfam" id="PF00117"/>
    </source>
</evidence>
<dbReference type="PIRSF" id="PIRSF000495">
    <property type="entry name" value="Amidotransf_hisH"/>
    <property type="match status" value="1"/>
</dbReference>
<feature type="domain" description="Glutamine amidotransferase" evidence="12">
    <location>
        <begin position="4"/>
        <end position="197"/>
    </location>
</feature>
<dbReference type="RefSeq" id="WP_181338578.1">
    <property type="nucleotide sequence ID" value="NZ_JAAKDE010000002.1"/>
</dbReference>
<name>A0A8J6HY37_9FIRM</name>
<dbReference type="EMBL" id="JAAKDE010000002">
    <property type="protein sequence ID" value="MBA2132130.1"/>
    <property type="molecule type" value="Genomic_DNA"/>
</dbReference>
<evidence type="ECO:0000256" key="4">
    <source>
        <dbReference type="ARBA" id="ARBA00022801"/>
    </source>
</evidence>
<keyword evidence="10" id="KW-0963">Cytoplasm</keyword>
<accession>A0A8J6HY37</accession>
<evidence type="ECO:0000256" key="2">
    <source>
        <dbReference type="ARBA" id="ARBA00011152"/>
    </source>
</evidence>
<comment type="subcellular location">
    <subcellularLocation>
        <location evidence="10">Cytoplasm</location>
    </subcellularLocation>
</comment>
<evidence type="ECO:0000256" key="7">
    <source>
        <dbReference type="ARBA" id="ARBA00023239"/>
    </source>
</evidence>
<keyword evidence="6 10" id="KW-0368">Histidine biosynthesis</keyword>
<dbReference type="Proteomes" id="UP000657177">
    <property type="component" value="Unassembled WGS sequence"/>
</dbReference>
<dbReference type="PROSITE" id="PS51273">
    <property type="entry name" value="GATASE_TYPE_1"/>
    <property type="match status" value="1"/>
</dbReference>
<evidence type="ECO:0000256" key="11">
    <source>
        <dbReference type="PIRSR" id="PIRSR000495-1"/>
    </source>
</evidence>
<dbReference type="GO" id="GO:0005737">
    <property type="term" value="C:cytoplasm"/>
    <property type="evidence" value="ECO:0007669"/>
    <property type="project" value="UniProtKB-SubCell"/>
</dbReference>
<dbReference type="InterPro" id="IPR010139">
    <property type="entry name" value="Imidazole-glycPsynth_HisH"/>
</dbReference>
<dbReference type="PANTHER" id="PTHR42701:SF1">
    <property type="entry name" value="IMIDAZOLE GLYCEROL PHOSPHATE SYNTHASE SUBUNIT HISH"/>
    <property type="match status" value="1"/>
</dbReference>
<evidence type="ECO:0000256" key="6">
    <source>
        <dbReference type="ARBA" id="ARBA00023102"/>
    </source>
</evidence>
<dbReference type="EC" id="3.5.1.2" evidence="10"/>
<dbReference type="GO" id="GO:0004359">
    <property type="term" value="F:glutaminase activity"/>
    <property type="evidence" value="ECO:0007669"/>
    <property type="project" value="UniProtKB-EC"/>
</dbReference>
<comment type="catalytic activity">
    <reaction evidence="9 10">
        <text>L-glutamine + H2O = L-glutamate + NH4(+)</text>
        <dbReference type="Rhea" id="RHEA:15889"/>
        <dbReference type="ChEBI" id="CHEBI:15377"/>
        <dbReference type="ChEBI" id="CHEBI:28938"/>
        <dbReference type="ChEBI" id="CHEBI:29985"/>
        <dbReference type="ChEBI" id="CHEBI:58359"/>
        <dbReference type="EC" id="3.5.1.2"/>
    </reaction>
</comment>
<evidence type="ECO:0000313" key="13">
    <source>
        <dbReference type="EMBL" id="MBA2132130.1"/>
    </source>
</evidence>
<evidence type="ECO:0000256" key="9">
    <source>
        <dbReference type="ARBA" id="ARBA00049534"/>
    </source>
</evidence>